<sequence length="150" mass="16653">MAETTDTIYTTVLTPQPESESSKKRSSDATSSKVEAEPEKKHGGTTMLSVWPPTQLSRDYLLNMLINILSTDSYLSKRYGTLNPEEASAVAKSIEEDAYVAGSKLVSSDGIKNLEAYTEEISYRINKCAKDRWKKKMNARCSSVSELEEA</sequence>
<dbReference type="RefSeq" id="XP_010495550.1">
    <property type="nucleotide sequence ID" value="XM_010497248.1"/>
</dbReference>
<dbReference type="InterPro" id="IPR044692">
    <property type="entry name" value="WPP1/2/3"/>
</dbReference>
<evidence type="ECO:0000313" key="8">
    <source>
        <dbReference type="RefSeq" id="XP_010495550.1"/>
    </source>
</evidence>
<keyword evidence="3" id="KW-0963">Cytoplasm</keyword>
<evidence type="ECO:0000256" key="2">
    <source>
        <dbReference type="ARBA" id="ARBA00004496"/>
    </source>
</evidence>
<dbReference type="PANTHER" id="PTHR34362">
    <property type="entry name" value="WPP DOMAIN-CONTAINING PROTEIN 1-RELATED"/>
    <property type="match status" value="1"/>
</dbReference>
<protein>
    <submittedName>
        <fullName evidence="8">WPP domain-containing protein 3-like</fullName>
    </submittedName>
</protein>
<dbReference type="InterPro" id="IPR038214">
    <property type="entry name" value="WPP_sf"/>
</dbReference>
<accession>A0ABM0Y4W7</accession>
<dbReference type="Proteomes" id="UP000694864">
    <property type="component" value="Chromosome 20"/>
</dbReference>
<keyword evidence="7" id="KW-1185">Reference proteome</keyword>
<evidence type="ECO:0000256" key="1">
    <source>
        <dbReference type="ARBA" id="ARBA00004123"/>
    </source>
</evidence>
<gene>
    <name evidence="8" type="primary">LOC104772660</name>
</gene>
<evidence type="ECO:0000313" key="7">
    <source>
        <dbReference type="Proteomes" id="UP000694864"/>
    </source>
</evidence>
<dbReference type="Gene3D" id="1.10.246.200">
    <property type="entry name" value="WPP domain"/>
    <property type="match status" value="1"/>
</dbReference>
<dbReference type="Pfam" id="PF13943">
    <property type="entry name" value="WPP"/>
    <property type="match status" value="1"/>
</dbReference>
<keyword evidence="4" id="KW-0539">Nucleus</keyword>
<evidence type="ECO:0000256" key="4">
    <source>
        <dbReference type="ARBA" id="ARBA00023242"/>
    </source>
</evidence>
<proteinExistence type="predicted"/>
<reference evidence="7" key="1">
    <citation type="journal article" date="2014" name="Nat. Commun.">
        <title>The emerging biofuel crop Camelina sativa retains a highly undifferentiated hexaploid genome structure.</title>
        <authorList>
            <person name="Kagale S."/>
            <person name="Koh C."/>
            <person name="Nixon J."/>
            <person name="Bollina V."/>
            <person name="Clarke W.E."/>
            <person name="Tuteja R."/>
            <person name="Spillane C."/>
            <person name="Robinson S.J."/>
            <person name="Links M.G."/>
            <person name="Clarke C."/>
            <person name="Higgins E.E."/>
            <person name="Huebert T."/>
            <person name="Sharpe A.G."/>
            <person name="Parkin I.A."/>
        </authorList>
    </citation>
    <scope>NUCLEOTIDE SEQUENCE [LARGE SCALE GENOMIC DNA]</scope>
    <source>
        <strain evidence="7">cv. DH55</strain>
    </source>
</reference>
<feature type="domain" description="WPP" evidence="6">
    <location>
        <begin position="48"/>
        <end position="136"/>
    </location>
</feature>
<dbReference type="InterPro" id="IPR025265">
    <property type="entry name" value="WPP_dom"/>
</dbReference>
<evidence type="ECO:0000259" key="6">
    <source>
        <dbReference type="Pfam" id="PF13943"/>
    </source>
</evidence>
<evidence type="ECO:0000256" key="3">
    <source>
        <dbReference type="ARBA" id="ARBA00022490"/>
    </source>
</evidence>
<reference evidence="8" key="2">
    <citation type="submission" date="2025-08" db="UniProtKB">
        <authorList>
            <consortium name="RefSeq"/>
        </authorList>
    </citation>
    <scope>IDENTIFICATION</scope>
    <source>
        <tissue evidence="8">Leaf</tissue>
    </source>
</reference>
<feature type="region of interest" description="Disordered" evidence="5">
    <location>
        <begin position="1"/>
        <end position="49"/>
    </location>
</feature>
<evidence type="ECO:0000256" key="5">
    <source>
        <dbReference type="SAM" id="MobiDB-lite"/>
    </source>
</evidence>
<dbReference type="GeneID" id="104772660"/>
<dbReference type="PANTHER" id="PTHR34362:SF1">
    <property type="entry name" value="WPP DOMAIN-CONTAINING PROTEIN 1-RELATED"/>
    <property type="match status" value="1"/>
</dbReference>
<feature type="compositionally biased region" description="Polar residues" evidence="5">
    <location>
        <begin position="1"/>
        <end position="18"/>
    </location>
</feature>
<name>A0ABM0Y4W7_CAMSA</name>
<organism evidence="7 8">
    <name type="scientific">Camelina sativa</name>
    <name type="common">False flax</name>
    <name type="synonym">Myagrum sativum</name>
    <dbReference type="NCBI Taxonomy" id="90675"/>
    <lineage>
        <taxon>Eukaryota</taxon>
        <taxon>Viridiplantae</taxon>
        <taxon>Streptophyta</taxon>
        <taxon>Embryophyta</taxon>
        <taxon>Tracheophyta</taxon>
        <taxon>Spermatophyta</taxon>
        <taxon>Magnoliopsida</taxon>
        <taxon>eudicotyledons</taxon>
        <taxon>Gunneridae</taxon>
        <taxon>Pentapetalae</taxon>
        <taxon>rosids</taxon>
        <taxon>malvids</taxon>
        <taxon>Brassicales</taxon>
        <taxon>Brassicaceae</taxon>
        <taxon>Camelineae</taxon>
        <taxon>Camelina</taxon>
    </lineage>
</organism>
<comment type="subcellular location">
    <subcellularLocation>
        <location evidence="2">Cytoplasm</location>
    </subcellularLocation>
    <subcellularLocation>
        <location evidence="1">Nucleus</location>
    </subcellularLocation>
</comment>